<comment type="caution">
    <text evidence="3">The sequence shown here is derived from an EMBL/GenBank/DDBJ whole genome shotgun (WGS) entry which is preliminary data.</text>
</comment>
<dbReference type="Pfam" id="PF13577">
    <property type="entry name" value="SnoaL_4"/>
    <property type="match status" value="1"/>
</dbReference>
<feature type="domain" description="SnoaL-like" evidence="2">
    <location>
        <begin position="61"/>
        <end position="182"/>
    </location>
</feature>
<sequence>MSRKKRASTRSPSAGARLHESPSCRARAIKTLPGARPTFVSAIAVDRLSSRSTTLTASSSRTAAIQEIKELNARYNFAVDECAPDAWASCFTADGVFNALLEGEKPKGTEQLKRFALTVNAAFGQMHHLTTNEIITLDGDTARQKCYLLFFYKKDGVLEGTICTYDDWLERENGAWKYSRRDVFAKAKFTHLEG</sequence>
<evidence type="ECO:0000256" key="1">
    <source>
        <dbReference type="SAM" id="MobiDB-lite"/>
    </source>
</evidence>
<dbReference type="Proteomes" id="UP000249135">
    <property type="component" value="Unassembled WGS sequence"/>
</dbReference>
<dbReference type="InterPro" id="IPR032710">
    <property type="entry name" value="NTF2-like_dom_sf"/>
</dbReference>
<name>A0A2W5QHS2_VARPD</name>
<evidence type="ECO:0000313" key="4">
    <source>
        <dbReference type="Proteomes" id="UP000249135"/>
    </source>
</evidence>
<accession>A0A2W5QHS2</accession>
<reference evidence="3 4" key="1">
    <citation type="submission" date="2017-08" db="EMBL/GenBank/DDBJ databases">
        <title>Infants hospitalized years apart are colonized by the same room-sourced microbial strains.</title>
        <authorList>
            <person name="Brooks B."/>
            <person name="Olm M.R."/>
            <person name="Firek B.A."/>
            <person name="Baker R."/>
            <person name="Thomas B.C."/>
            <person name="Morowitz M.J."/>
            <person name="Banfield J.F."/>
        </authorList>
    </citation>
    <scope>NUCLEOTIDE SEQUENCE [LARGE SCALE GENOMIC DNA]</scope>
    <source>
        <strain evidence="3">S2_005_003_R2_41</strain>
    </source>
</reference>
<dbReference type="Gene3D" id="3.10.450.50">
    <property type="match status" value="1"/>
</dbReference>
<evidence type="ECO:0000313" key="3">
    <source>
        <dbReference type="EMBL" id="PZQ76594.1"/>
    </source>
</evidence>
<feature type="region of interest" description="Disordered" evidence="1">
    <location>
        <begin position="1"/>
        <end position="22"/>
    </location>
</feature>
<dbReference type="EMBL" id="QFPP01000048">
    <property type="protein sequence ID" value="PZQ76594.1"/>
    <property type="molecule type" value="Genomic_DNA"/>
</dbReference>
<dbReference type="InterPro" id="IPR037401">
    <property type="entry name" value="SnoaL-like"/>
</dbReference>
<proteinExistence type="predicted"/>
<dbReference type="SUPFAM" id="SSF54427">
    <property type="entry name" value="NTF2-like"/>
    <property type="match status" value="1"/>
</dbReference>
<dbReference type="AlphaFoldDB" id="A0A2W5QHS2"/>
<evidence type="ECO:0000259" key="2">
    <source>
        <dbReference type="Pfam" id="PF13577"/>
    </source>
</evidence>
<protein>
    <recommendedName>
        <fullName evidence="2">SnoaL-like domain-containing protein</fullName>
    </recommendedName>
</protein>
<gene>
    <name evidence="3" type="ORF">DI563_06740</name>
</gene>
<organism evidence="3 4">
    <name type="scientific">Variovorax paradoxus</name>
    <dbReference type="NCBI Taxonomy" id="34073"/>
    <lineage>
        <taxon>Bacteria</taxon>
        <taxon>Pseudomonadati</taxon>
        <taxon>Pseudomonadota</taxon>
        <taxon>Betaproteobacteria</taxon>
        <taxon>Burkholderiales</taxon>
        <taxon>Comamonadaceae</taxon>
        <taxon>Variovorax</taxon>
    </lineage>
</organism>